<evidence type="ECO:0000313" key="2">
    <source>
        <dbReference type="Proteomes" id="UP000215914"/>
    </source>
</evidence>
<dbReference type="InParanoid" id="A0A251VF50"/>
<reference evidence="2" key="1">
    <citation type="journal article" date="2017" name="Nature">
        <title>The sunflower genome provides insights into oil metabolism, flowering and Asterid evolution.</title>
        <authorList>
            <person name="Badouin H."/>
            <person name="Gouzy J."/>
            <person name="Grassa C.J."/>
            <person name="Murat F."/>
            <person name="Staton S.E."/>
            <person name="Cottret L."/>
            <person name="Lelandais-Briere C."/>
            <person name="Owens G.L."/>
            <person name="Carrere S."/>
            <person name="Mayjonade B."/>
            <person name="Legrand L."/>
            <person name="Gill N."/>
            <person name="Kane N.C."/>
            <person name="Bowers J.E."/>
            <person name="Hubner S."/>
            <person name="Bellec A."/>
            <person name="Berard A."/>
            <person name="Berges H."/>
            <person name="Blanchet N."/>
            <person name="Boniface M.C."/>
            <person name="Brunel D."/>
            <person name="Catrice O."/>
            <person name="Chaidir N."/>
            <person name="Claudel C."/>
            <person name="Donnadieu C."/>
            <person name="Faraut T."/>
            <person name="Fievet G."/>
            <person name="Helmstetter N."/>
            <person name="King M."/>
            <person name="Knapp S.J."/>
            <person name="Lai Z."/>
            <person name="Le Paslier M.C."/>
            <person name="Lippi Y."/>
            <person name="Lorenzon L."/>
            <person name="Mandel J.R."/>
            <person name="Marage G."/>
            <person name="Marchand G."/>
            <person name="Marquand E."/>
            <person name="Bret-Mestries E."/>
            <person name="Morien E."/>
            <person name="Nambeesan S."/>
            <person name="Nguyen T."/>
            <person name="Pegot-Espagnet P."/>
            <person name="Pouilly N."/>
            <person name="Raftis F."/>
            <person name="Sallet E."/>
            <person name="Schiex T."/>
            <person name="Thomas J."/>
            <person name="Vandecasteele C."/>
            <person name="Vares D."/>
            <person name="Vear F."/>
            <person name="Vautrin S."/>
            <person name="Crespi M."/>
            <person name="Mangin B."/>
            <person name="Burke J.M."/>
            <person name="Salse J."/>
            <person name="Munos S."/>
            <person name="Vincourt P."/>
            <person name="Rieseberg L.H."/>
            <person name="Langlade N.B."/>
        </authorList>
    </citation>
    <scope>NUCLEOTIDE SEQUENCE [LARGE SCALE GENOMIC DNA]</scope>
    <source>
        <strain evidence="2">cv. SF193</strain>
    </source>
</reference>
<proteinExistence type="predicted"/>
<dbReference type="AlphaFoldDB" id="A0A251VF50"/>
<gene>
    <name evidence="1" type="ORF">HannXRQ_Chr02g0043101</name>
</gene>
<keyword evidence="2" id="KW-1185">Reference proteome</keyword>
<organism evidence="1 2">
    <name type="scientific">Helianthus annuus</name>
    <name type="common">Common sunflower</name>
    <dbReference type="NCBI Taxonomy" id="4232"/>
    <lineage>
        <taxon>Eukaryota</taxon>
        <taxon>Viridiplantae</taxon>
        <taxon>Streptophyta</taxon>
        <taxon>Embryophyta</taxon>
        <taxon>Tracheophyta</taxon>
        <taxon>Spermatophyta</taxon>
        <taxon>Magnoliopsida</taxon>
        <taxon>eudicotyledons</taxon>
        <taxon>Gunneridae</taxon>
        <taxon>Pentapetalae</taxon>
        <taxon>asterids</taxon>
        <taxon>campanulids</taxon>
        <taxon>Asterales</taxon>
        <taxon>Asteraceae</taxon>
        <taxon>Asteroideae</taxon>
        <taxon>Heliantheae alliance</taxon>
        <taxon>Heliantheae</taxon>
        <taxon>Helianthus</taxon>
    </lineage>
</organism>
<accession>A0A251VF50</accession>
<evidence type="ECO:0000313" key="1">
    <source>
        <dbReference type="EMBL" id="OTG34195.1"/>
    </source>
</evidence>
<name>A0A251VF50_HELAN</name>
<protein>
    <submittedName>
        <fullName evidence="1">Uncharacterized protein</fullName>
    </submittedName>
</protein>
<dbReference type="EMBL" id="CM007891">
    <property type="protein sequence ID" value="OTG34195.1"/>
    <property type="molecule type" value="Genomic_DNA"/>
</dbReference>
<dbReference type="Proteomes" id="UP000215914">
    <property type="component" value="Chromosome 2"/>
</dbReference>
<sequence>MRVFICKLLFNFGCFDWLSIGTIPFHQPLFLSADTTILIGYTQLGQQALSFLLGICTITVYHCRSKLPLCD</sequence>